<feature type="region of interest" description="Disordered" evidence="1">
    <location>
        <begin position="1"/>
        <end position="42"/>
    </location>
</feature>
<evidence type="ECO:0000313" key="3">
    <source>
        <dbReference type="Proteomes" id="UP000014074"/>
    </source>
</evidence>
<dbReference type="EMBL" id="KB933324">
    <property type="protein sequence ID" value="EON96699.1"/>
    <property type="molecule type" value="Genomic_DNA"/>
</dbReference>
<dbReference type="eggNOG" id="ENOG502TBIC">
    <property type="taxonomic scope" value="Eukaryota"/>
</dbReference>
<dbReference type="OrthoDB" id="4899132at2759"/>
<reference evidence="3" key="1">
    <citation type="journal article" date="2013" name="Genome Announc.">
        <title>Draft genome sequence of the ascomycete Phaeoacremonium aleophilum strain UCR-PA7, a causal agent of the esca disease complex in grapevines.</title>
        <authorList>
            <person name="Blanco-Ulate B."/>
            <person name="Rolshausen P."/>
            <person name="Cantu D."/>
        </authorList>
    </citation>
    <scope>NUCLEOTIDE SEQUENCE [LARGE SCALE GENOMIC DNA]</scope>
    <source>
        <strain evidence="3">UCR-PA7</strain>
    </source>
</reference>
<dbReference type="GeneID" id="19328587"/>
<dbReference type="AlphaFoldDB" id="R8BBQ2"/>
<protein>
    <submittedName>
        <fullName evidence="2">Uncharacterized protein</fullName>
    </submittedName>
</protein>
<organism evidence="2 3">
    <name type="scientific">Phaeoacremonium minimum (strain UCR-PA7)</name>
    <name type="common">Esca disease fungus</name>
    <name type="synonym">Togninia minima</name>
    <dbReference type="NCBI Taxonomy" id="1286976"/>
    <lineage>
        <taxon>Eukaryota</taxon>
        <taxon>Fungi</taxon>
        <taxon>Dikarya</taxon>
        <taxon>Ascomycota</taxon>
        <taxon>Pezizomycotina</taxon>
        <taxon>Sordariomycetes</taxon>
        <taxon>Sordariomycetidae</taxon>
        <taxon>Togniniales</taxon>
        <taxon>Togniniaceae</taxon>
        <taxon>Phaeoacremonium</taxon>
    </lineage>
</organism>
<dbReference type="RefSeq" id="XP_007918517.1">
    <property type="nucleotide sequence ID" value="XM_007920326.1"/>
</dbReference>
<evidence type="ECO:0000313" key="2">
    <source>
        <dbReference type="EMBL" id="EON96699.1"/>
    </source>
</evidence>
<accession>R8BBQ2</accession>
<proteinExistence type="predicted"/>
<dbReference type="HOGENOM" id="CLU_738072_0_0_1"/>
<gene>
    <name evidence="2" type="ORF">UCRPA7_7798</name>
</gene>
<keyword evidence="3" id="KW-1185">Reference proteome</keyword>
<dbReference type="Proteomes" id="UP000014074">
    <property type="component" value="Unassembled WGS sequence"/>
</dbReference>
<name>R8BBQ2_PHAM7</name>
<feature type="compositionally biased region" description="Polar residues" evidence="1">
    <location>
        <begin position="33"/>
        <end position="42"/>
    </location>
</feature>
<feature type="compositionally biased region" description="Basic and acidic residues" evidence="1">
    <location>
        <begin position="1"/>
        <end position="10"/>
    </location>
</feature>
<evidence type="ECO:0000256" key="1">
    <source>
        <dbReference type="SAM" id="MobiDB-lite"/>
    </source>
</evidence>
<dbReference type="KEGG" id="tmn:UCRPA7_7798"/>
<sequence length="375" mass="41713">MTQPAKETKAPHPSPSDNVEAPACPTISKKQDNPVSTSASLDVQATDMTALVQDMKSPSMNKTREYPDSWIYDEKNPEAYLESFFANQREIGKKWKELGMPAPSEVIEDAEGNLKLQHHQLPPPASQKPHKGDDPNATYSCMTRIRPEPMPKEIASNKAKSATPEREFIVVDTQKAHELQEQGWTLWDAPAPALNIKAGYKDVRECSRWFDVNTTDNPVADTAFFLGQANEFAETTMTDGKWRPGQLLGPDNSDPEVQAKSLSFAPFTPVKDMTEKRSATSTGHIHQWRRPIGIGPGWGSYDDFTTFQSYGRRIPKELVEERTWSTNAAAPFELKSTSGQTMRCDVQLVEDGIPVKQKPPVSLRVAQGTVVRTDG</sequence>